<evidence type="ECO:0000256" key="5">
    <source>
        <dbReference type="ARBA" id="ARBA00023141"/>
    </source>
</evidence>
<dbReference type="Proteomes" id="UP001171916">
    <property type="component" value="Unassembled WGS sequence"/>
</dbReference>
<comment type="pathway">
    <text evidence="1">Amino-acid biosynthesis; L-tryptophan biosynthesis; L-tryptophan from chorismate: step 3/5.</text>
</comment>
<dbReference type="EMBL" id="JAUEPH010000002">
    <property type="protein sequence ID" value="MDN3203590.1"/>
    <property type="molecule type" value="Genomic_DNA"/>
</dbReference>
<evidence type="ECO:0000256" key="1">
    <source>
        <dbReference type="ARBA" id="ARBA00004664"/>
    </source>
</evidence>
<evidence type="ECO:0000313" key="9">
    <source>
        <dbReference type="Proteomes" id="UP001171916"/>
    </source>
</evidence>
<evidence type="ECO:0000256" key="4">
    <source>
        <dbReference type="ARBA" id="ARBA00022822"/>
    </source>
</evidence>
<dbReference type="InterPro" id="IPR013785">
    <property type="entry name" value="Aldolase_TIM"/>
</dbReference>
<evidence type="ECO:0000256" key="2">
    <source>
        <dbReference type="ARBA" id="ARBA00012572"/>
    </source>
</evidence>
<keyword evidence="5" id="KW-0057">Aromatic amino acid biosynthesis</keyword>
<keyword evidence="3" id="KW-0028">Amino-acid biosynthesis</keyword>
<proteinExistence type="predicted"/>
<evidence type="ECO:0000313" key="8">
    <source>
        <dbReference type="EMBL" id="MDN3203590.1"/>
    </source>
</evidence>
<name>A0ABT7YAN9_9BACT</name>
<dbReference type="Gene3D" id="3.20.20.70">
    <property type="entry name" value="Aldolase class I"/>
    <property type="match status" value="1"/>
</dbReference>
<accession>A0ABT7YAN9</accession>
<evidence type="ECO:0000259" key="7">
    <source>
        <dbReference type="Pfam" id="PF00697"/>
    </source>
</evidence>
<dbReference type="GO" id="GO:0016853">
    <property type="term" value="F:isomerase activity"/>
    <property type="evidence" value="ECO:0007669"/>
    <property type="project" value="UniProtKB-KW"/>
</dbReference>
<keyword evidence="4" id="KW-0822">Tryptophan biosynthesis</keyword>
<gene>
    <name evidence="8" type="ORF">QVH07_05500</name>
</gene>
<organism evidence="8 9">
    <name type="scientific">Algoriphagus sediminis</name>
    <dbReference type="NCBI Taxonomy" id="3057113"/>
    <lineage>
        <taxon>Bacteria</taxon>
        <taxon>Pseudomonadati</taxon>
        <taxon>Bacteroidota</taxon>
        <taxon>Cytophagia</taxon>
        <taxon>Cytophagales</taxon>
        <taxon>Cyclobacteriaceae</taxon>
        <taxon>Algoriphagus</taxon>
    </lineage>
</organism>
<evidence type="ECO:0000256" key="6">
    <source>
        <dbReference type="ARBA" id="ARBA00023235"/>
    </source>
</evidence>
<dbReference type="InterPro" id="IPR001240">
    <property type="entry name" value="PRAI_dom"/>
</dbReference>
<keyword evidence="6 8" id="KW-0413">Isomerase</keyword>
<dbReference type="SUPFAM" id="SSF51366">
    <property type="entry name" value="Ribulose-phoshate binding barrel"/>
    <property type="match status" value="1"/>
</dbReference>
<protein>
    <recommendedName>
        <fullName evidence="2">phosphoribosylanthranilate isomerase</fullName>
        <ecNumber evidence="2">5.3.1.24</ecNumber>
    </recommendedName>
</protein>
<dbReference type="InterPro" id="IPR011060">
    <property type="entry name" value="RibuloseP-bd_barrel"/>
</dbReference>
<evidence type="ECO:0000256" key="3">
    <source>
        <dbReference type="ARBA" id="ARBA00022605"/>
    </source>
</evidence>
<feature type="domain" description="N-(5'phosphoribosyl) anthranilate isomerase (PRAI)" evidence="7">
    <location>
        <begin position="29"/>
        <end position="199"/>
    </location>
</feature>
<dbReference type="RefSeq" id="WP_289999150.1">
    <property type="nucleotide sequence ID" value="NZ_JAUEPH010000002.1"/>
</dbReference>
<dbReference type="EC" id="5.3.1.24" evidence="2"/>
<sequence>MALSTFVKINSVNNLTDARYCAGMYVNLIGFDVSPNSEKPVSPTTFNEITGWLSGVDFVAEFKEEPIEEVKEVIKEYNTKWVEHTRLDPLHALRKEGYECIYKQDITNVKSVKLELAEDLKARGILLHITSKNEKLTEREIEIVRSLAEKCEVLLGSGIASSNVHRLLQEMPIKGITLTGGDEIKVGLKDFDELSEILEELEVED</sequence>
<dbReference type="Pfam" id="PF00697">
    <property type="entry name" value="PRAI"/>
    <property type="match status" value="1"/>
</dbReference>
<reference evidence="8" key="1">
    <citation type="submission" date="2023-06" db="EMBL/GenBank/DDBJ databases">
        <title>Robiginitalea aurantiacus sp. nov. and Algoriphagus sediminis sp. nov., isolated from coastal sediment.</title>
        <authorList>
            <person name="Zhou Z.Y."/>
            <person name="An J."/>
            <person name="Jia Y.W."/>
            <person name="Du Z.J."/>
        </authorList>
    </citation>
    <scope>NUCLEOTIDE SEQUENCE</scope>
    <source>
        <strain evidence="8">C2-7</strain>
    </source>
</reference>
<comment type="caution">
    <text evidence="8">The sequence shown here is derived from an EMBL/GenBank/DDBJ whole genome shotgun (WGS) entry which is preliminary data.</text>
</comment>
<keyword evidence="9" id="KW-1185">Reference proteome</keyword>